<dbReference type="SMART" id="SM00361">
    <property type="entry name" value="RRM_1"/>
    <property type="match status" value="1"/>
</dbReference>
<keyword evidence="10" id="KW-1185">Reference proteome</keyword>
<dbReference type="Gene3D" id="3.30.70.330">
    <property type="match status" value="1"/>
</dbReference>
<comment type="subcellular location">
    <subcellularLocation>
        <location evidence="1">Nucleus</location>
    </subcellularLocation>
</comment>
<dbReference type="FunFam" id="3.30.70.330:FF:000382">
    <property type="entry name" value="G-patch domain-containing protein"/>
    <property type="match status" value="1"/>
</dbReference>
<dbReference type="GO" id="GO:0003723">
    <property type="term" value="F:RNA binding"/>
    <property type="evidence" value="ECO:0007669"/>
    <property type="project" value="UniProtKB-KW"/>
</dbReference>
<dbReference type="EMBL" id="BTSY01000004">
    <property type="protein sequence ID" value="GMT23611.1"/>
    <property type="molecule type" value="Genomic_DNA"/>
</dbReference>
<gene>
    <name evidence="9" type="ORF">PFISCL1PPCAC_14908</name>
</gene>
<dbReference type="PANTHER" id="PTHR13288:SF8">
    <property type="entry name" value="SPLICING FACTOR 45"/>
    <property type="match status" value="1"/>
</dbReference>
<evidence type="ECO:0000259" key="8">
    <source>
        <dbReference type="PROSITE" id="PS50174"/>
    </source>
</evidence>
<evidence type="ECO:0000256" key="2">
    <source>
        <dbReference type="ARBA" id="ARBA00005987"/>
    </source>
</evidence>
<evidence type="ECO:0000313" key="10">
    <source>
        <dbReference type="Proteomes" id="UP001432322"/>
    </source>
</evidence>
<feature type="domain" description="G-patch" evidence="8">
    <location>
        <begin position="362"/>
        <end position="409"/>
    </location>
</feature>
<dbReference type="InterPro" id="IPR040052">
    <property type="entry name" value="RBM17"/>
</dbReference>
<evidence type="ECO:0000313" key="9">
    <source>
        <dbReference type="EMBL" id="GMT23611.1"/>
    </source>
</evidence>
<dbReference type="GO" id="GO:0045292">
    <property type="term" value="P:mRNA cis splicing, via spliceosome"/>
    <property type="evidence" value="ECO:0007669"/>
    <property type="project" value="InterPro"/>
</dbReference>
<evidence type="ECO:0000256" key="7">
    <source>
        <dbReference type="SAM" id="Coils"/>
    </source>
</evidence>
<evidence type="ECO:0000256" key="3">
    <source>
        <dbReference type="ARBA" id="ARBA00022664"/>
    </source>
</evidence>
<evidence type="ECO:0000256" key="1">
    <source>
        <dbReference type="ARBA" id="ARBA00004123"/>
    </source>
</evidence>
<reference evidence="9" key="1">
    <citation type="submission" date="2023-10" db="EMBL/GenBank/DDBJ databases">
        <title>Genome assembly of Pristionchus species.</title>
        <authorList>
            <person name="Yoshida K."/>
            <person name="Sommer R.J."/>
        </authorList>
    </citation>
    <scope>NUCLEOTIDE SEQUENCE</scope>
    <source>
        <strain evidence="9">RS5133</strain>
    </source>
</reference>
<accession>A0AAV5VV63</accession>
<keyword evidence="7" id="KW-0175">Coiled coil</keyword>
<dbReference type="InterPro" id="IPR012677">
    <property type="entry name" value="Nucleotide-bd_a/b_plait_sf"/>
</dbReference>
<evidence type="ECO:0000256" key="4">
    <source>
        <dbReference type="ARBA" id="ARBA00022884"/>
    </source>
</evidence>
<comment type="similarity">
    <text evidence="2">Belongs to the RRM half pint family.</text>
</comment>
<comment type="caution">
    <text evidence="9">The sequence shown here is derived from an EMBL/GenBank/DDBJ whole genome shotgun (WGS) entry which is preliminary data.</text>
</comment>
<dbReference type="GO" id="GO:0000380">
    <property type="term" value="P:alternative mRNA splicing, via spliceosome"/>
    <property type="evidence" value="ECO:0007669"/>
    <property type="project" value="TreeGrafter"/>
</dbReference>
<dbReference type="InterPro" id="IPR003954">
    <property type="entry name" value="RRM_euk-type"/>
</dbReference>
<keyword evidence="6" id="KW-0539">Nucleus</keyword>
<dbReference type="Proteomes" id="UP001432322">
    <property type="component" value="Unassembled WGS sequence"/>
</dbReference>
<organism evidence="9 10">
    <name type="scientific">Pristionchus fissidentatus</name>
    <dbReference type="NCBI Taxonomy" id="1538716"/>
    <lineage>
        <taxon>Eukaryota</taxon>
        <taxon>Metazoa</taxon>
        <taxon>Ecdysozoa</taxon>
        <taxon>Nematoda</taxon>
        <taxon>Chromadorea</taxon>
        <taxon>Rhabditida</taxon>
        <taxon>Rhabditina</taxon>
        <taxon>Diplogasteromorpha</taxon>
        <taxon>Diplogasteroidea</taxon>
        <taxon>Neodiplogasteridae</taxon>
        <taxon>Pristionchus</taxon>
    </lineage>
</organism>
<feature type="coiled-coil region" evidence="7">
    <location>
        <begin position="286"/>
        <end position="313"/>
    </location>
</feature>
<dbReference type="InterPro" id="IPR035979">
    <property type="entry name" value="RBD_domain_sf"/>
</dbReference>
<keyword evidence="5" id="KW-0508">mRNA splicing</keyword>
<keyword evidence="4" id="KW-0694">RNA-binding</keyword>
<dbReference type="AlphaFoldDB" id="A0AAV5VV63"/>
<name>A0AAV5VV63_9BILA</name>
<dbReference type="InterPro" id="IPR000467">
    <property type="entry name" value="G_patch_dom"/>
</dbReference>
<dbReference type="Pfam" id="PF01585">
    <property type="entry name" value="G-patch"/>
    <property type="match status" value="1"/>
</dbReference>
<dbReference type="PANTHER" id="PTHR13288">
    <property type="entry name" value="SPLICING FACTOR 45 SPF45"/>
    <property type="match status" value="1"/>
</dbReference>
<dbReference type="CDD" id="cd12374">
    <property type="entry name" value="RRM_UHM_SPF45_PUF60"/>
    <property type="match status" value="1"/>
</dbReference>
<evidence type="ECO:0000256" key="5">
    <source>
        <dbReference type="ARBA" id="ARBA00023187"/>
    </source>
</evidence>
<dbReference type="SUPFAM" id="SSF54928">
    <property type="entry name" value="RNA-binding domain, RBD"/>
    <property type="match status" value="1"/>
</dbReference>
<proteinExistence type="inferred from homology"/>
<keyword evidence="3" id="KW-0507">mRNA processing</keyword>
<sequence>MAKSVAHMMLYKNTSRLGQRKVDLKEQCRRRLSNIRLDNFSKNRPNLHQELSSIISSTLQADSELTFEEQIQLSEELFQEIWEEEIKSCEESIASRAEEEAAWMESMPIRCPNCHQTDVVFDSTTCNDRCSSPLSIQSQNGLHFMLYDDDLDIIPTAKPSAPVVQNTAPPPEPSEYQYKEFGANISMKFLQSQIQAKRNSIQSGNLLQSVPKPLNSGVVDLTGRSRAAPVRSLRPMTAKAVPDSALPMFINKAAVDDSVHMFGEITIEKEYQPAVPNDYYFCKKRKDEQEAREKAARDIAERLEKEHKEEMKKREKGAAFAPPTFFESEPVVEIKREPEPSPSPKFALPAAPFKPFGQSGRGLGVAASIMSKMGYKEGFGLGRDEQGISTAITLEKTGKSNMGTLIAPEQSVAPPAPMSQQAISDAMKNATRIVVLKNMVGQDEVDDELADEIREEMTKYGQITTVHIHKMSNPKEGDEVRIFVEFTNVAQAIKAFIVQSGRFFAGRPVLAAFYPDNDFNDKIYE</sequence>
<dbReference type="GO" id="GO:0071011">
    <property type="term" value="C:precatalytic spliceosome"/>
    <property type="evidence" value="ECO:0007669"/>
    <property type="project" value="TreeGrafter"/>
</dbReference>
<dbReference type="SMART" id="SM00443">
    <property type="entry name" value="G_patch"/>
    <property type="match status" value="1"/>
</dbReference>
<protein>
    <recommendedName>
        <fullName evidence="8">G-patch domain-containing protein</fullName>
    </recommendedName>
</protein>
<dbReference type="PROSITE" id="PS50174">
    <property type="entry name" value="G_PATCH"/>
    <property type="match status" value="1"/>
</dbReference>
<evidence type="ECO:0000256" key="6">
    <source>
        <dbReference type="ARBA" id="ARBA00023242"/>
    </source>
</evidence>